<dbReference type="GO" id="GO:0016491">
    <property type="term" value="F:oxidoreductase activity"/>
    <property type="evidence" value="ECO:0007669"/>
    <property type="project" value="UniProtKB-KW"/>
</dbReference>
<dbReference type="SUPFAM" id="SSF51735">
    <property type="entry name" value="NAD(P)-binding Rossmann-fold domains"/>
    <property type="match status" value="1"/>
</dbReference>
<dbReference type="PRINTS" id="PR00081">
    <property type="entry name" value="GDHRDH"/>
</dbReference>
<dbReference type="EMBL" id="CAEZVB010000149">
    <property type="protein sequence ID" value="CAB4633979.1"/>
    <property type="molecule type" value="Genomic_DNA"/>
</dbReference>
<reference evidence="3" key="1">
    <citation type="submission" date="2020-05" db="EMBL/GenBank/DDBJ databases">
        <authorList>
            <person name="Chiriac C."/>
            <person name="Salcher M."/>
            <person name="Ghai R."/>
            <person name="Kavagutti S V."/>
        </authorList>
    </citation>
    <scope>NUCLEOTIDE SEQUENCE</scope>
</reference>
<dbReference type="EMBL" id="CAFBMO010000089">
    <property type="protein sequence ID" value="CAB4917540.1"/>
    <property type="molecule type" value="Genomic_DNA"/>
</dbReference>
<evidence type="ECO:0000313" key="2">
    <source>
        <dbReference type="EMBL" id="CAB4633979.1"/>
    </source>
</evidence>
<dbReference type="PANTHER" id="PTHR43658:SF8">
    <property type="entry name" value="17-BETA-HYDROXYSTEROID DEHYDROGENASE 14-RELATED"/>
    <property type="match status" value="1"/>
</dbReference>
<dbReference type="EMBL" id="CAEZWR010000061">
    <property type="protein sequence ID" value="CAB4662821.1"/>
    <property type="molecule type" value="Genomic_DNA"/>
</dbReference>
<keyword evidence="1" id="KW-0560">Oxidoreductase</keyword>
<dbReference type="PANTHER" id="PTHR43658">
    <property type="entry name" value="SHORT-CHAIN DEHYDROGENASE/REDUCTASE"/>
    <property type="match status" value="1"/>
</dbReference>
<proteinExistence type="predicted"/>
<dbReference type="AlphaFoldDB" id="A0A6J6LM34"/>
<dbReference type="Pfam" id="PF00106">
    <property type="entry name" value="adh_short"/>
    <property type="match status" value="1"/>
</dbReference>
<gene>
    <name evidence="2" type="ORF">UFOPK1908_01643</name>
    <name evidence="3" type="ORF">UFOPK2282_00658</name>
    <name evidence="4" type="ORF">UFOPK3576_01508</name>
</gene>
<dbReference type="InterPro" id="IPR002347">
    <property type="entry name" value="SDR_fam"/>
</dbReference>
<accession>A0A6J6LM34</accession>
<dbReference type="InterPro" id="IPR020904">
    <property type="entry name" value="Sc_DH/Rdtase_CS"/>
</dbReference>
<sequence length="254" mass="26931">MELKGSSAIVTGGAGGFGEATVRRLVDKGVKVVIADLHDERANALVAELGSSVQYVRTDVTDEQNVIEAINAAQDMAPLRTAVAVHGGPAAGKRIVGRNGETYPVETFRRTVEIFLVGNFTVLSRAASVMSLNDPLEDGQRGVCIGTASIAGFEGQVGQADYSAAKGGVIGMTLTAARDLGPAGIRVMTIAPGTFHTYAYGDVPIEDLNERFAKLIPNPKRMGRADEYAQLALQICENDFLNGYTIRLDGAQRF</sequence>
<protein>
    <submittedName>
        <fullName evidence="3">Unannotated protein</fullName>
    </submittedName>
</protein>
<dbReference type="Gene3D" id="3.40.50.720">
    <property type="entry name" value="NAD(P)-binding Rossmann-like Domain"/>
    <property type="match status" value="1"/>
</dbReference>
<evidence type="ECO:0000256" key="1">
    <source>
        <dbReference type="ARBA" id="ARBA00023002"/>
    </source>
</evidence>
<name>A0A6J6LM34_9ZZZZ</name>
<dbReference type="PROSITE" id="PS00061">
    <property type="entry name" value="ADH_SHORT"/>
    <property type="match status" value="1"/>
</dbReference>
<dbReference type="InterPro" id="IPR036291">
    <property type="entry name" value="NAD(P)-bd_dom_sf"/>
</dbReference>
<evidence type="ECO:0000313" key="4">
    <source>
        <dbReference type="EMBL" id="CAB4917540.1"/>
    </source>
</evidence>
<organism evidence="3">
    <name type="scientific">freshwater metagenome</name>
    <dbReference type="NCBI Taxonomy" id="449393"/>
    <lineage>
        <taxon>unclassified sequences</taxon>
        <taxon>metagenomes</taxon>
        <taxon>ecological metagenomes</taxon>
    </lineage>
</organism>
<evidence type="ECO:0000313" key="3">
    <source>
        <dbReference type="EMBL" id="CAB4662821.1"/>
    </source>
</evidence>